<reference evidence="11" key="1">
    <citation type="submission" date="2018-02" db="EMBL/GenBank/DDBJ databases">
        <title>Genome sequence of Desulfocucumis palustris strain NAW-5.</title>
        <authorList>
            <person name="Watanabe M."/>
            <person name="Kojima H."/>
            <person name="Fukui M."/>
        </authorList>
    </citation>
    <scope>NUCLEOTIDE SEQUENCE [LARGE SCALE GENOMIC DNA]</scope>
    <source>
        <strain evidence="11">NAW-5</strain>
    </source>
</reference>
<evidence type="ECO:0000313" key="11">
    <source>
        <dbReference type="Proteomes" id="UP000239549"/>
    </source>
</evidence>
<dbReference type="InterPro" id="IPR014362">
    <property type="entry name" value="Glu_DH"/>
</dbReference>
<sequence length="432" mass="46733">MSKQQINSFEIVQGLLKDSVKQLNLKPVVYDMFKEPNRVMTVAVPVEMDDGSVKVFVGYRSQHNNALGPYKGGIRFHQDVTLDEVKALSTWMSLKCAVVGIPYGGAKGGVIVDPKKLSPTELERLSRGYIRAIAPMLGEEMDIPAPDVNTNGQVMAWMMDEFAKQRGFNEFGVITGKPMILGGSAGRVEATARGCVITVREAAKALGLNMNGANAAVLGFGNVGGIAARLLVEQGVKVIAVNDSTGGAYNPMGLDIALLQSHKNKTGSVKGCPGTKEISSDEILALKCDILIPAALENQITEENAGTIKAKIVAEGANGPTTPGADKILFQNKVLVVPDVLANAGGVTVSYFEWVQNKAGYYWTEEEVNSRLECRMVEAFNCVYGLFKKRRDVDMRGAAYLLAVDRITEGMRLRGWLGHKSVYESRVEDKLA</sequence>
<evidence type="ECO:0000256" key="5">
    <source>
        <dbReference type="PIRSR" id="PIRSR000185-1"/>
    </source>
</evidence>
<feature type="binding site" evidence="6">
    <location>
        <position position="71"/>
    </location>
    <ligand>
        <name>substrate</name>
    </ligand>
</feature>
<dbReference type="SMART" id="SM00839">
    <property type="entry name" value="ELFV_dehydrog"/>
    <property type="match status" value="1"/>
</dbReference>
<dbReference type="InterPro" id="IPR006096">
    <property type="entry name" value="Glu/Leu/Phe/Val/Trp_DH_C"/>
</dbReference>
<feature type="binding site" evidence="6">
    <location>
        <position position="350"/>
    </location>
    <ligand>
        <name>substrate</name>
    </ligand>
</feature>
<comment type="caution">
    <text evidence="10">The sequence shown here is derived from an EMBL/GenBank/DDBJ whole genome shotgun (WGS) entry which is preliminary data.</text>
</comment>
<keyword evidence="6" id="KW-0547">Nucleotide-binding</keyword>
<dbReference type="InterPro" id="IPR046346">
    <property type="entry name" value="Aminoacid_DH-like_N_sf"/>
</dbReference>
<evidence type="ECO:0000259" key="9">
    <source>
        <dbReference type="SMART" id="SM00839"/>
    </source>
</evidence>
<dbReference type="SUPFAM" id="SSF53223">
    <property type="entry name" value="Aminoacid dehydrogenase-like, N-terminal domain"/>
    <property type="match status" value="1"/>
</dbReference>
<dbReference type="Pfam" id="PF00208">
    <property type="entry name" value="ELFV_dehydrog"/>
    <property type="match status" value="1"/>
</dbReference>
<evidence type="ECO:0000256" key="4">
    <source>
        <dbReference type="PIRNR" id="PIRNR000185"/>
    </source>
</evidence>
<dbReference type="InterPro" id="IPR033922">
    <property type="entry name" value="NAD_bind_Glu_DH"/>
</dbReference>
<feature type="binding site" evidence="6">
    <location>
        <position position="95"/>
    </location>
    <ligand>
        <name>substrate</name>
    </ligand>
</feature>
<feature type="active site" description="Proton donor" evidence="5">
    <location>
        <position position="107"/>
    </location>
</feature>
<dbReference type="PANTHER" id="PTHR11606">
    <property type="entry name" value="GLUTAMATE DEHYDROGENASE"/>
    <property type="match status" value="1"/>
</dbReference>
<feature type="binding site" evidence="6">
    <location>
        <position position="191"/>
    </location>
    <ligand>
        <name>NAD(+)</name>
        <dbReference type="ChEBI" id="CHEBI:57540"/>
    </ligand>
</feature>
<organism evidence="10 11">
    <name type="scientific">Desulfocucumis palustris</name>
    <dbReference type="NCBI Taxonomy" id="1898651"/>
    <lineage>
        <taxon>Bacteria</taxon>
        <taxon>Bacillati</taxon>
        <taxon>Bacillota</taxon>
        <taxon>Clostridia</taxon>
        <taxon>Eubacteriales</taxon>
        <taxon>Desulfocucumaceae</taxon>
        <taxon>Desulfocucumis</taxon>
    </lineage>
</organism>
<gene>
    <name evidence="10" type="ORF">DCCM_4413</name>
</gene>
<dbReference type="GO" id="GO:0000166">
    <property type="term" value="F:nucleotide binding"/>
    <property type="evidence" value="ECO:0007669"/>
    <property type="project" value="UniProtKB-KW"/>
</dbReference>
<dbReference type="InterPro" id="IPR033524">
    <property type="entry name" value="Glu/Leu/Phe/Val_DH_AS"/>
</dbReference>
<dbReference type="Gene3D" id="3.40.50.720">
    <property type="entry name" value="NAD(P)-binding Rossmann-like Domain"/>
    <property type="match status" value="1"/>
</dbReference>
<keyword evidence="11" id="KW-1185">Reference proteome</keyword>
<feature type="domain" description="Glutamate/phenylalanine/leucine/valine/L-tryptophan dehydrogenase C-terminal" evidence="9">
    <location>
        <begin position="184"/>
        <end position="415"/>
    </location>
</feature>
<dbReference type="InterPro" id="IPR006097">
    <property type="entry name" value="Glu/Leu/Phe/Val/Trp_DH_dimer"/>
</dbReference>
<evidence type="ECO:0000256" key="1">
    <source>
        <dbReference type="ARBA" id="ARBA00006382"/>
    </source>
</evidence>
<dbReference type="PRINTS" id="PR00082">
    <property type="entry name" value="GLFDHDRGNASE"/>
</dbReference>
<evidence type="ECO:0000256" key="8">
    <source>
        <dbReference type="RuleBase" id="RU004417"/>
    </source>
</evidence>
<name>A0A2L2XGM8_9FIRM</name>
<dbReference type="PROSITE" id="PS00074">
    <property type="entry name" value="GLFV_DEHYDROGENASE"/>
    <property type="match status" value="1"/>
</dbReference>
<dbReference type="Proteomes" id="UP000239549">
    <property type="component" value="Unassembled WGS sequence"/>
</dbReference>
<dbReference type="FunFam" id="3.40.50.10860:FF:000003">
    <property type="entry name" value="Glutamate dehydrogenase"/>
    <property type="match status" value="1"/>
</dbReference>
<dbReference type="InterPro" id="IPR036291">
    <property type="entry name" value="NAD(P)-bd_dom_sf"/>
</dbReference>
<dbReference type="Gene3D" id="3.40.50.10860">
    <property type="entry name" value="Leucine Dehydrogenase, chain A, domain 1"/>
    <property type="match status" value="1"/>
</dbReference>
<accession>A0A2L2XGM8</accession>
<dbReference type="SUPFAM" id="SSF51735">
    <property type="entry name" value="NAD(P)-binding Rossmann-fold domains"/>
    <property type="match status" value="1"/>
</dbReference>
<dbReference type="Pfam" id="PF02812">
    <property type="entry name" value="ELFV_dehydrog_N"/>
    <property type="match status" value="1"/>
</dbReference>
<dbReference type="AlphaFoldDB" id="A0A2L2XGM8"/>
<dbReference type="CDD" id="cd01076">
    <property type="entry name" value="NAD_bind_1_Glu_DH"/>
    <property type="match status" value="1"/>
</dbReference>
<evidence type="ECO:0000256" key="7">
    <source>
        <dbReference type="PIRSR" id="PIRSR000185-3"/>
    </source>
</evidence>
<evidence type="ECO:0000313" key="10">
    <source>
        <dbReference type="EMBL" id="GBF35290.1"/>
    </source>
</evidence>
<dbReference type="RefSeq" id="WP_269433764.1">
    <property type="nucleotide sequence ID" value="NZ_BFAV01000157.1"/>
</dbReference>
<feature type="site" description="Important for catalysis" evidence="7">
    <location>
        <position position="147"/>
    </location>
</feature>
<comment type="similarity">
    <text evidence="1 4 8">Belongs to the Glu/Leu/Phe/Val dehydrogenases family.</text>
</comment>
<evidence type="ECO:0000256" key="2">
    <source>
        <dbReference type="ARBA" id="ARBA00012896"/>
    </source>
</evidence>
<keyword evidence="3 4" id="KW-0560">Oxidoreductase</keyword>
<feature type="binding site" evidence="6">
    <location>
        <position position="222"/>
    </location>
    <ligand>
        <name>NAD(+)</name>
        <dbReference type="ChEBI" id="CHEBI:57540"/>
    </ligand>
</feature>
<dbReference type="EMBL" id="BFAV01000157">
    <property type="protein sequence ID" value="GBF35290.1"/>
    <property type="molecule type" value="Genomic_DNA"/>
</dbReference>
<evidence type="ECO:0000256" key="6">
    <source>
        <dbReference type="PIRSR" id="PIRSR000185-2"/>
    </source>
</evidence>
<dbReference type="InterPro" id="IPR006095">
    <property type="entry name" value="Glu/Leu/Phe/Val/Trp_DH"/>
</dbReference>
<protein>
    <recommendedName>
        <fullName evidence="2 4">Glutamate dehydrogenase</fullName>
    </recommendedName>
</protein>
<dbReference type="PIRSF" id="PIRSF000185">
    <property type="entry name" value="Glu_DH"/>
    <property type="match status" value="1"/>
</dbReference>
<keyword evidence="6" id="KW-0520">NAD</keyword>
<dbReference type="PANTHER" id="PTHR11606:SF13">
    <property type="entry name" value="GLUTAMATE DEHYDROGENASE 1, MITOCHONDRIAL"/>
    <property type="match status" value="1"/>
</dbReference>
<dbReference type="GO" id="GO:0006538">
    <property type="term" value="P:L-glutamate catabolic process"/>
    <property type="evidence" value="ECO:0007669"/>
    <property type="project" value="TreeGrafter"/>
</dbReference>
<evidence type="ECO:0000256" key="3">
    <source>
        <dbReference type="ARBA" id="ARBA00023002"/>
    </source>
</evidence>
<proteinExistence type="inferred from homology"/>
<dbReference type="GO" id="GO:0004352">
    <property type="term" value="F:glutamate dehydrogenase (NAD+) activity"/>
    <property type="evidence" value="ECO:0007669"/>
    <property type="project" value="TreeGrafter"/>
</dbReference>